<dbReference type="Proteomes" id="UP001164250">
    <property type="component" value="Chromosome 10"/>
</dbReference>
<keyword evidence="2" id="KW-1185">Reference proteome</keyword>
<reference evidence="2" key="1">
    <citation type="journal article" date="2023" name="G3 (Bethesda)">
        <title>Genome assembly and association tests identify interacting loci associated with vigor, precocity, and sex in interspecific pistachio rootstocks.</title>
        <authorList>
            <person name="Palmer W."/>
            <person name="Jacygrad E."/>
            <person name="Sagayaradj S."/>
            <person name="Cavanaugh K."/>
            <person name="Han R."/>
            <person name="Bertier L."/>
            <person name="Beede B."/>
            <person name="Kafkas S."/>
            <person name="Golino D."/>
            <person name="Preece J."/>
            <person name="Michelmore R."/>
        </authorList>
    </citation>
    <scope>NUCLEOTIDE SEQUENCE [LARGE SCALE GENOMIC DNA]</scope>
</reference>
<gene>
    <name evidence="1" type="ORF">Patl1_09101</name>
</gene>
<name>A0ACC1AKP2_9ROSI</name>
<accession>A0ACC1AKP2</accession>
<protein>
    <submittedName>
        <fullName evidence="1">Uncharacterized protein</fullName>
    </submittedName>
</protein>
<evidence type="ECO:0000313" key="1">
    <source>
        <dbReference type="EMBL" id="KAJ0087237.1"/>
    </source>
</evidence>
<evidence type="ECO:0000313" key="2">
    <source>
        <dbReference type="Proteomes" id="UP001164250"/>
    </source>
</evidence>
<comment type="caution">
    <text evidence="1">The sequence shown here is derived from an EMBL/GenBank/DDBJ whole genome shotgun (WGS) entry which is preliminary data.</text>
</comment>
<organism evidence="1 2">
    <name type="scientific">Pistacia atlantica</name>
    <dbReference type="NCBI Taxonomy" id="434234"/>
    <lineage>
        <taxon>Eukaryota</taxon>
        <taxon>Viridiplantae</taxon>
        <taxon>Streptophyta</taxon>
        <taxon>Embryophyta</taxon>
        <taxon>Tracheophyta</taxon>
        <taxon>Spermatophyta</taxon>
        <taxon>Magnoliopsida</taxon>
        <taxon>eudicotyledons</taxon>
        <taxon>Gunneridae</taxon>
        <taxon>Pentapetalae</taxon>
        <taxon>rosids</taxon>
        <taxon>malvids</taxon>
        <taxon>Sapindales</taxon>
        <taxon>Anacardiaceae</taxon>
        <taxon>Pistacia</taxon>
    </lineage>
</organism>
<proteinExistence type="predicted"/>
<sequence>MKLEQTLLNTSISVASASIANHVAKRIEDELIQTGVIN</sequence>
<dbReference type="EMBL" id="CM047906">
    <property type="protein sequence ID" value="KAJ0087237.1"/>
    <property type="molecule type" value="Genomic_DNA"/>
</dbReference>